<proteinExistence type="predicted"/>
<comment type="caution">
    <text evidence="2">The sequence shown here is derived from an EMBL/GenBank/DDBJ whole genome shotgun (WGS) entry which is preliminary data.</text>
</comment>
<gene>
    <name evidence="2" type="ORF">ETU09_06405</name>
</gene>
<accession>A0A563DCQ9</accession>
<feature type="transmembrane region" description="Helical" evidence="1">
    <location>
        <begin position="12"/>
        <end position="36"/>
    </location>
</feature>
<keyword evidence="1" id="KW-0812">Transmembrane</keyword>
<keyword evidence="1" id="KW-1133">Transmembrane helix</keyword>
<dbReference type="EMBL" id="SELH01000021">
    <property type="protein sequence ID" value="TWP27723.1"/>
    <property type="molecule type" value="Genomic_DNA"/>
</dbReference>
<evidence type="ECO:0000256" key="1">
    <source>
        <dbReference type="SAM" id="Phobius"/>
    </source>
</evidence>
<dbReference type="OrthoDB" id="656843at2"/>
<dbReference type="Proteomes" id="UP000319499">
    <property type="component" value="Unassembled WGS sequence"/>
</dbReference>
<dbReference type="AlphaFoldDB" id="A0A563DCQ9"/>
<dbReference type="Pfam" id="PF17561">
    <property type="entry name" value="TssO"/>
    <property type="match status" value="1"/>
</dbReference>
<evidence type="ECO:0000313" key="3">
    <source>
        <dbReference type="Proteomes" id="UP000319499"/>
    </source>
</evidence>
<keyword evidence="1" id="KW-0472">Membrane</keyword>
<protein>
    <recommendedName>
        <fullName evidence="4">Type VI secretion system transmembrane protein TssO</fullName>
    </recommendedName>
</protein>
<dbReference type="RefSeq" id="WP_146262270.1">
    <property type="nucleotide sequence ID" value="NZ_SELG01000033.1"/>
</dbReference>
<dbReference type="InterPro" id="IPR039449">
    <property type="entry name" value="TssO"/>
</dbReference>
<reference evidence="2 3" key="1">
    <citation type="submission" date="2019-02" db="EMBL/GenBank/DDBJ databases">
        <title>Apibacter muscae sp. nov.: a novel member of the house fly microbiota.</title>
        <authorList>
            <person name="Park R."/>
        </authorList>
    </citation>
    <scope>NUCLEOTIDE SEQUENCE [LARGE SCALE GENOMIC DNA]</scope>
    <source>
        <strain evidence="2 3">AL1</strain>
    </source>
</reference>
<name>A0A563DCQ9_9FLAO</name>
<keyword evidence="3" id="KW-1185">Reference proteome</keyword>
<organism evidence="2 3">
    <name type="scientific">Apibacter muscae</name>
    <dbReference type="NCBI Taxonomy" id="2509004"/>
    <lineage>
        <taxon>Bacteria</taxon>
        <taxon>Pseudomonadati</taxon>
        <taxon>Bacteroidota</taxon>
        <taxon>Flavobacteriia</taxon>
        <taxon>Flavobacteriales</taxon>
        <taxon>Weeksellaceae</taxon>
        <taxon>Apibacter</taxon>
    </lineage>
</organism>
<sequence>MEILNKKERFISFIIFISLFLITTLIIIWALFYNVYLPKRENAQLKKENKALITEFRYQARFENQMEDLKKFIDSIDLPKQDLNTSFYFQQKAINKIIEIEQGIPKEDSVRRGLLYKNFLLTSRSLIDAKKTIKTYGQSKSEIDTLLAQIVTYKKQIELMKRDLDICRMLNKKD</sequence>
<evidence type="ECO:0008006" key="4">
    <source>
        <dbReference type="Google" id="ProtNLM"/>
    </source>
</evidence>
<evidence type="ECO:0000313" key="2">
    <source>
        <dbReference type="EMBL" id="TWP27723.1"/>
    </source>
</evidence>